<name>A0A915YMM7_9BACT</name>
<evidence type="ECO:0000313" key="4">
    <source>
        <dbReference type="Proteomes" id="UP001060919"/>
    </source>
</evidence>
<dbReference type="AlphaFoldDB" id="A0A915YMM7"/>
<reference evidence="3" key="1">
    <citation type="submission" date="2022-09" db="EMBL/GenBank/DDBJ databases">
        <title>Aureispira anguillicida sp. nov., isolated from Leptocephalus of Japanese eel Anguilla japonica.</title>
        <authorList>
            <person name="Yuasa K."/>
            <person name="Mekata T."/>
            <person name="Ikunari K."/>
        </authorList>
    </citation>
    <scope>NUCLEOTIDE SEQUENCE</scope>
    <source>
        <strain evidence="3">EL160426</strain>
        <plasmid evidence="3">pAUEa</plasmid>
    </source>
</reference>
<evidence type="ECO:0000313" key="3">
    <source>
        <dbReference type="EMBL" id="BDS15618.1"/>
    </source>
</evidence>
<protein>
    <recommendedName>
        <fullName evidence="5">Cell wall surface anchor family protein</fullName>
    </recommendedName>
</protein>
<evidence type="ECO:0008006" key="5">
    <source>
        <dbReference type="Google" id="ProtNLM"/>
    </source>
</evidence>
<feature type="signal peptide" evidence="2">
    <location>
        <begin position="1"/>
        <end position="21"/>
    </location>
</feature>
<feature type="chain" id="PRO_5036745153" description="Cell wall surface anchor family protein" evidence="2">
    <location>
        <begin position="22"/>
        <end position="334"/>
    </location>
</feature>
<organism evidence="3 4">
    <name type="scientific">Aureispira anguillae</name>
    <dbReference type="NCBI Taxonomy" id="2864201"/>
    <lineage>
        <taxon>Bacteria</taxon>
        <taxon>Pseudomonadati</taxon>
        <taxon>Bacteroidota</taxon>
        <taxon>Saprospiria</taxon>
        <taxon>Saprospirales</taxon>
        <taxon>Saprospiraceae</taxon>
        <taxon>Aureispira</taxon>
    </lineage>
</organism>
<gene>
    <name evidence="3" type="ORF">AsAng_0064020</name>
</gene>
<dbReference type="EMBL" id="AP026868">
    <property type="protein sequence ID" value="BDS15618.1"/>
    <property type="molecule type" value="Genomic_DNA"/>
</dbReference>
<evidence type="ECO:0000256" key="2">
    <source>
        <dbReference type="SAM" id="SignalP"/>
    </source>
</evidence>
<feature type="coiled-coil region" evidence="1">
    <location>
        <begin position="305"/>
        <end position="332"/>
    </location>
</feature>
<dbReference type="KEGG" id="aup:AsAng_0064020"/>
<keyword evidence="2" id="KW-0732">Signal</keyword>
<dbReference type="Proteomes" id="UP001060919">
    <property type="component" value="Plasmid pAUEa"/>
</dbReference>
<keyword evidence="3" id="KW-0614">Plasmid</keyword>
<proteinExistence type="predicted"/>
<geneLocation type="plasmid" evidence="3 4">
    <name>pAUEa</name>
</geneLocation>
<keyword evidence="1" id="KW-0175">Coiled coil</keyword>
<sequence length="334" mass="36958">MNFKQIIALLGISLISQSAFAQWTGTNPEQHAGDAALKGDLYVGSLFSTGTPARINLYKVHTGLPAFGAPFASYTTGLKITHRYSGLGSSYTNYHWGMGVNYKGLHFHHDNINKTIMSLTNRQQVGIGITSPNATLHVRNFNSTDLDAHLEGFTLLDGNQASLLLGAETSAPYGEWGIEYNPHAKGLNFWKPSGATTGFGNYFLFIRNDGKVSIGLDPTAATTFNGDYDLYVNKGILTEKLKVALKNTTDWADYVFDIDYELMPLEEVKEYVTEHHHLPGVPSAEEVKESGIDVATMDAKLLEKIEELTLYMIQLKEENEALKAEMEQLKNKIK</sequence>
<keyword evidence="4" id="KW-1185">Reference proteome</keyword>
<evidence type="ECO:0000256" key="1">
    <source>
        <dbReference type="SAM" id="Coils"/>
    </source>
</evidence>
<accession>A0A915YMM7</accession>
<dbReference type="RefSeq" id="WP_264793607.1">
    <property type="nucleotide sequence ID" value="NZ_AP026868.1"/>
</dbReference>